<dbReference type="Proteomes" id="UP001207654">
    <property type="component" value="Unassembled WGS sequence"/>
</dbReference>
<dbReference type="RefSeq" id="WP_267536784.1">
    <property type="nucleotide sequence ID" value="NZ_JAPNKA010000001.1"/>
</dbReference>
<reference evidence="3 4" key="1">
    <citation type="submission" date="2022-11" db="EMBL/GenBank/DDBJ databases">
        <title>Minimal conservation of predation-associated metabolite biosynthetic gene clusters underscores biosynthetic potential of Myxococcota including descriptions for ten novel species: Archangium lansinium sp. nov., Myxococcus landrumus sp. nov., Nannocystis bai.</title>
        <authorList>
            <person name="Ahearne A."/>
            <person name="Stevens C."/>
            <person name="Phillips K."/>
        </authorList>
    </citation>
    <scope>NUCLEOTIDE SEQUENCE [LARGE SCALE GENOMIC DNA]</scope>
    <source>
        <strain evidence="3 4">MIWBW</strain>
    </source>
</reference>
<gene>
    <name evidence="3" type="ORF">OV287_26275</name>
</gene>
<feature type="compositionally biased region" description="Low complexity" evidence="1">
    <location>
        <begin position="195"/>
        <end position="205"/>
    </location>
</feature>
<evidence type="ECO:0000256" key="1">
    <source>
        <dbReference type="SAM" id="MobiDB-lite"/>
    </source>
</evidence>
<keyword evidence="2" id="KW-0812">Transmembrane</keyword>
<keyword evidence="2" id="KW-0472">Membrane</keyword>
<comment type="caution">
    <text evidence="3">The sequence shown here is derived from an EMBL/GenBank/DDBJ whole genome shotgun (WGS) entry which is preliminary data.</text>
</comment>
<organism evidence="3 4">
    <name type="scientific">Archangium lansingense</name>
    <dbReference type="NCBI Taxonomy" id="2995310"/>
    <lineage>
        <taxon>Bacteria</taxon>
        <taxon>Pseudomonadati</taxon>
        <taxon>Myxococcota</taxon>
        <taxon>Myxococcia</taxon>
        <taxon>Myxococcales</taxon>
        <taxon>Cystobacterineae</taxon>
        <taxon>Archangiaceae</taxon>
        <taxon>Archangium</taxon>
    </lineage>
</organism>
<evidence type="ECO:0008006" key="5">
    <source>
        <dbReference type="Google" id="ProtNLM"/>
    </source>
</evidence>
<keyword evidence="2" id="KW-1133">Transmembrane helix</keyword>
<name>A0ABT4A8K9_9BACT</name>
<evidence type="ECO:0000256" key="2">
    <source>
        <dbReference type="SAM" id="Phobius"/>
    </source>
</evidence>
<accession>A0ABT4A8K9</accession>
<proteinExistence type="predicted"/>
<feature type="compositionally biased region" description="Basic and acidic residues" evidence="1">
    <location>
        <begin position="174"/>
        <end position="194"/>
    </location>
</feature>
<feature type="transmembrane region" description="Helical" evidence="2">
    <location>
        <begin position="104"/>
        <end position="123"/>
    </location>
</feature>
<evidence type="ECO:0000313" key="4">
    <source>
        <dbReference type="Proteomes" id="UP001207654"/>
    </source>
</evidence>
<sequence length="205" mass="23565">MYPDRFRLPQVTEHVLTWLERRRPGFGEWDGEVEAQLLAEARLALADVARRFAEVAEDPGYWERLERSIFTVALPRYFQLTREHHGLQRARYGLWRGGDLISRAAYTGVGIAAAVVIAVTAVPDWMEPLPFALILFGPFLPDMQQSFFERRYRRQLATLVHDMGVEQQQLEAYRPLDEPVRPALERLSEPESPERSGGSSSKEKV</sequence>
<dbReference type="EMBL" id="JAPNKA010000001">
    <property type="protein sequence ID" value="MCY1077984.1"/>
    <property type="molecule type" value="Genomic_DNA"/>
</dbReference>
<evidence type="ECO:0000313" key="3">
    <source>
        <dbReference type="EMBL" id="MCY1077984.1"/>
    </source>
</evidence>
<keyword evidence="4" id="KW-1185">Reference proteome</keyword>
<feature type="region of interest" description="Disordered" evidence="1">
    <location>
        <begin position="171"/>
        <end position="205"/>
    </location>
</feature>
<protein>
    <recommendedName>
        <fullName evidence="5">SMODS and SLOG-associating 2TM effector domain-containing protein</fullName>
    </recommendedName>
</protein>